<dbReference type="AlphaFoldDB" id="A0A1D8KCW5"/>
<dbReference type="EMBL" id="CP017449">
    <property type="protein sequence ID" value="AOV18806.1"/>
    <property type="molecule type" value="Genomic_DNA"/>
</dbReference>
<keyword evidence="2" id="KW-1185">Reference proteome</keyword>
<proteinExistence type="predicted"/>
<dbReference type="KEGG" id="aaeo:BJI67_16335"/>
<geneLocation type="plasmid" evidence="2">
    <name>papv6</name>
</geneLocation>
<sequence>MAGKLASEPDSDIPVRLAKEALDTANALSDLLYEIDVAIHAYAKTLEDIQPQHSGKVFIRWSDGKPRAYRWERVGKTKWRAVHLPRANLARRASSRGEFADSYERVNDILSDVSFLMNRRTAVLNVLGNFQRGASSLRRAQTERITALVEKALS</sequence>
<evidence type="ECO:0000313" key="1">
    <source>
        <dbReference type="EMBL" id="AOV18806.1"/>
    </source>
</evidence>
<keyword evidence="1" id="KW-0614">Plasmid</keyword>
<gene>
    <name evidence="1" type="ORF">BJI67_16335</name>
</gene>
<dbReference type="Proteomes" id="UP000095342">
    <property type="component" value="Plasmid pAPV6"/>
</dbReference>
<dbReference type="RefSeq" id="WP_070074329.1">
    <property type="nucleotide sequence ID" value="NZ_CP017449.1"/>
</dbReference>
<reference evidence="1 2" key="1">
    <citation type="submission" date="2016-09" db="EMBL/GenBank/DDBJ databases">
        <title>Acidihalobacter prosperus V6 (DSM14174).</title>
        <authorList>
            <person name="Khaleque H.N."/>
            <person name="Ramsay J.P."/>
            <person name="Murphy R.J.T."/>
            <person name="Kaksonen A.H."/>
            <person name="Boxall N.J."/>
            <person name="Watkin E.L.J."/>
        </authorList>
    </citation>
    <scope>NUCLEOTIDE SEQUENCE [LARGE SCALE GENOMIC DNA]</scope>
    <source>
        <strain evidence="1 2">V6</strain>
        <plasmid evidence="2">papv6</plasmid>
    </source>
</reference>
<name>A0A1D8KCW5_9GAMM</name>
<organism evidence="1 2">
    <name type="scientific">Acidihalobacter aeolianus</name>
    <dbReference type="NCBI Taxonomy" id="2792603"/>
    <lineage>
        <taxon>Bacteria</taxon>
        <taxon>Pseudomonadati</taxon>
        <taxon>Pseudomonadota</taxon>
        <taxon>Gammaproteobacteria</taxon>
        <taxon>Chromatiales</taxon>
        <taxon>Ectothiorhodospiraceae</taxon>
        <taxon>Acidihalobacter</taxon>
    </lineage>
</organism>
<protein>
    <submittedName>
        <fullName evidence="1">Uncharacterized protein</fullName>
    </submittedName>
</protein>
<accession>A0A1D8KCW5</accession>
<evidence type="ECO:0000313" key="2">
    <source>
        <dbReference type="Proteomes" id="UP000095342"/>
    </source>
</evidence>